<accession>A0ACC6MG58</accession>
<organism evidence="1 2">
    <name type="scientific">Mycolicibacterium parafortuitum</name>
    <name type="common">Mycobacterium parafortuitum</name>
    <dbReference type="NCBI Taxonomy" id="39692"/>
    <lineage>
        <taxon>Bacteria</taxon>
        <taxon>Bacillati</taxon>
        <taxon>Actinomycetota</taxon>
        <taxon>Actinomycetes</taxon>
        <taxon>Mycobacteriales</taxon>
        <taxon>Mycobacteriaceae</taxon>
        <taxon>Mycolicibacterium</taxon>
    </lineage>
</organism>
<reference evidence="1 2" key="1">
    <citation type="journal article" date="2021" name="Chemosphere">
        <title>Bioballs carrying a syntrophic Rhodococcus and Mycolicibacterium consortium for simultaneous sorption and biodegradation of fuel oil in contaminated freshwater.</title>
        <authorList>
            <person name="Naloka K."/>
            <person name="Polrit D."/>
            <person name="Muangchinda C."/>
            <person name="Thoetkiattikul H."/>
            <person name="Pinyakong O."/>
        </authorList>
    </citation>
    <scope>NUCLEOTIDE SEQUENCE [LARGE SCALE GENOMIC DNA]</scope>
    <source>
        <strain evidence="1 2">J101</strain>
    </source>
</reference>
<name>A0ACC6MG58_MYCPF</name>
<sequence length="119" mass="13357">MALGYSAVAVAGSPWTLYSAVFTAIPGIAFLGYALRRGWHRRRADRTPVRLGRIGRRGLAVWAVLFAALAVWILSVHFSSPRPSYPTLSYLMNGWFENYAVRVGGFTAWLGLGWWLVRR</sequence>
<proteinExistence type="predicted"/>
<gene>
    <name evidence="1" type="ORF">OHX15_11175</name>
</gene>
<dbReference type="EMBL" id="JAOXLN010000010">
    <property type="protein sequence ID" value="MDZ5085946.1"/>
    <property type="molecule type" value="Genomic_DNA"/>
</dbReference>
<keyword evidence="2" id="KW-1185">Reference proteome</keyword>
<evidence type="ECO:0000313" key="1">
    <source>
        <dbReference type="EMBL" id="MDZ5085946.1"/>
    </source>
</evidence>
<evidence type="ECO:0000313" key="2">
    <source>
        <dbReference type="Proteomes" id="UP001289645"/>
    </source>
</evidence>
<dbReference type="Proteomes" id="UP001289645">
    <property type="component" value="Unassembled WGS sequence"/>
</dbReference>
<protein>
    <submittedName>
        <fullName evidence="1">Uncharacterized protein</fullName>
    </submittedName>
</protein>
<comment type="caution">
    <text evidence="1">The sequence shown here is derived from an EMBL/GenBank/DDBJ whole genome shotgun (WGS) entry which is preliminary data.</text>
</comment>